<feature type="compositionally biased region" description="Polar residues" evidence="1">
    <location>
        <begin position="628"/>
        <end position="644"/>
    </location>
</feature>
<organism evidence="2 3">
    <name type="scientific">Penaeus vannamei</name>
    <name type="common">Whiteleg shrimp</name>
    <name type="synonym">Litopenaeus vannamei</name>
    <dbReference type="NCBI Taxonomy" id="6689"/>
    <lineage>
        <taxon>Eukaryota</taxon>
        <taxon>Metazoa</taxon>
        <taxon>Ecdysozoa</taxon>
        <taxon>Arthropoda</taxon>
        <taxon>Crustacea</taxon>
        <taxon>Multicrustacea</taxon>
        <taxon>Malacostraca</taxon>
        <taxon>Eumalacostraca</taxon>
        <taxon>Eucarida</taxon>
        <taxon>Decapoda</taxon>
        <taxon>Dendrobranchiata</taxon>
        <taxon>Penaeoidea</taxon>
        <taxon>Penaeidae</taxon>
        <taxon>Penaeus</taxon>
    </lineage>
</organism>
<feature type="compositionally biased region" description="Low complexity" evidence="1">
    <location>
        <begin position="476"/>
        <end position="496"/>
    </location>
</feature>
<feature type="compositionally biased region" description="Polar residues" evidence="1">
    <location>
        <begin position="318"/>
        <end position="338"/>
    </location>
</feature>
<protein>
    <submittedName>
        <fullName evidence="2">Uncharacterized protein</fullName>
    </submittedName>
</protein>
<feature type="compositionally biased region" description="Polar residues" evidence="1">
    <location>
        <begin position="570"/>
        <end position="600"/>
    </location>
</feature>
<feature type="region of interest" description="Disordered" evidence="1">
    <location>
        <begin position="266"/>
        <end position="362"/>
    </location>
</feature>
<feature type="compositionally biased region" description="Polar residues" evidence="1">
    <location>
        <begin position="19"/>
        <end position="34"/>
    </location>
</feature>
<feature type="compositionally biased region" description="Basic and acidic residues" evidence="1">
    <location>
        <begin position="62"/>
        <end position="77"/>
    </location>
</feature>
<reference evidence="2 3" key="1">
    <citation type="submission" date="2018-04" db="EMBL/GenBank/DDBJ databases">
        <authorList>
            <person name="Zhang X."/>
            <person name="Yuan J."/>
            <person name="Li F."/>
            <person name="Xiang J."/>
        </authorList>
    </citation>
    <scope>NUCLEOTIDE SEQUENCE [LARGE SCALE GENOMIC DNA]</scope>
    <source>
        <tissue evidence="2">Muscle</tissue>
    </source>
</reference>
<feature type="compositionally biased region" description="Polar residues" evidence="1">
    <location>
        <begin position="449"/>
        <end position="475"/>
    </location>
</feature>
<dbReference type="EMBL" id="QCYY01000754">
    <property type="protein sequence ID" value="ROT82989.1"/>
    <property type="molecule type" value="Genomic_DNA"/>
</dbReference>
<gene>
    <name evidence="2" type="ORF">C7M84_023851</name>
</gene>
<dbReference type="OrthoDB" id="6354144at2759"/>
<dbReference type="Proteomes" id="UP000283509">
    <property type="component" value="Unassembled WGS sequence"/>
</dbReference>
<feature type="compositionally biased region" description="Polar residues" evidence="1">
    <location>
        <begin position="278"/>
        <end position="298"/>
    </location>
</feature>
<sequence length="749" mass="78997">MPGLRSLVARRRSALASPPYSSVPTPPHSQQNSPYAEENSLEAEGETHTSPSQTEVNGDVSSENKETLPGKDEKSDYSEVIATSQEPVSSRKVSEVCANVKDGEYSGKVNGSSLSVNQSASNNDKESEKRQTENALLEKQVELNGGGSMKSRDSNDNDQNRGTANSPILKKQTQESKVGRINRSAMEIESTLAKRGVTIVRRLVDCKDPSNKPKTEAAQARGKDSVVVNGTVITANPLNAKKNTESKLGRIASSLKGSSISLNTRGYLGQPLRGGATVSPNSVGRPPNNTRDLNQRITPSAKGITLQHPGQRGLPRHQNPSGLPTQSNVKGALTQPSVRPSLRPSFPRDPLINKSIQDSRRARGIGIASSVSNPVGELKNQRSVYSPSVHGSAPKDALVKGSGAFPSPKRPLDYTDPRKAAPYSSPRRVFSQGNSPQSWPPAAGPRSFAATQHQRSITPSPQSRSSAMSPQLNSTTSPQSSAVSPRSTSSVPSPQSKVGNFQARSGEISPYSKGQEVSPASRSGEVSPQSRAPELSPSSRSAEVSPLSRTSDLSPLSRSVEASPQHRASGVTQQSKYPLGFSPQTRSAELSPASRSGTLASQSSPPVISQSQLTGLASQSVPAGLPSSLATAPSNGAGSLQANSVGLPPQPSLGLLSQPNSLSLSQESLPFGQSQHSSSSRISGSASSMGFPGLPTSSFIGRSSTEVLQALQHSQIFLDFLMLPTLVVFHSQQIVENFQLKTAEAFLNS</sequence>
<proteinExistence type="predicted"/>
<feature type="region of interest" description="Disordered" evidence="1">
    <location>
        <begin position="382"/>
        <end position="688"/>
    </location>
</feature>
<feature type="compositionally biased region" description="Low complexity" evidence="1">
    <location>
        <begin position="601"/>
        <end position="612"/>
    </location>
</feature>
<evidence type="ECO:0000313" key="3">
    <source>
        <dbReference type="Proteomes" id="UP000283509"/>
    </source>
</evidence>
<feature type="compositionally biased region" description="Low complexity" evidence="1">
    <location>
        <begin position="652"/>
        <end position="688"/>
    </location>
</feature>
<name>A0A3R7SZG6_PENVA</name>
<keyword evidence="3" id="KW-1185">Reference proteome</keyword>
<feature type="compositionally biased region" description="Polar residues" evidence="1">
    <location>
        <begin position="109"/>
        <end position="122"/>
    </location>
</feature>
<evidence type="ECO:0000256" key="1">
    <source>
        <dbReference type="SAM" id="MobiDB-lite"/>
    </source>
</evidence>
<feature type="region of interest" description="Disordered" evidence="1">
    <location>
        <begin position="1"/>
        <end position="182"/>
    </location>
</feature>
<comment type="caution">
    <text evidence="2">The sequence shown here is derived from an EMBL/GenBank/DDBJ whole genome shotgun (WGS) entry which is preliminary data.</text>
</comment>
<feature type="compositionally biased region" description="Basic and acidic residues" evidence="1">
    <location>
        <begin position="150"/>
        <end position="159"/>
    </location>
</feature>
<feature type="compositionally biased region" description="Basic and acidic residues" evidence="1">
    <location>
        <begin position="123"/>
        <end position="132"/>
    </location>
</feature>
<accession>A0A3R7SZG6</accession>
<feature type="compositionally biased region" description="Polar residues" evidence="1">
    <location>
        <begin position="518"/>
        <end position="562"/>
    </location>
</feature>
<feature type="compositionally biased region" description="Basic and acidic residues" evidence="1">
    <location>
        <begin position="410"/>
        <end position="419"/>
    </location>
</feature>
<feature type="compositionally biased region" description="Polar residues" evidence="1">
    <location>
        <begin position="48"/>
        <end position="61"/>
    </location>
</feature>
<reference evidence="2 3" key="2">
    <citation type="submission" date="2019-01" db="EMBL/GenBank/DDBJ databases">
        <title>The decoding of complex shrimp genome reveals the adaptation for benthos swimmer, frequently molting mechanism and breeding impact on genome.</title>
        <authorList>
            <person name="Sun Y."/>
            <person name="Gao Y."/>
            <person name="Yu Y."/>
        </authorList>
    </citation>
    <scope>NUCLEOTIDE SEQUENCE [LARGE SCALE GENOMIC DNA]</scope>
    <source>
        <tissue evidence="2">Muscle</tissue>
    </source>
</reference>
<dbReference type="AlphaFoldDB" id="A0A3R7SZG6"/>
<evidence type="ECO:0000313" key="2">
    <source>
        <dbReference type="EMBL" id="ROT82989.1"/>
    </source>
</evidence>